<dbReference type="RefSeq" id="XP_018992290.1">
    <property type="nucleotide sequence ID" value="XM_019139799.1"/>
</dbReference>
<proteinExistence type="predicted"/>
<name>A0A1E3HMH3_9TREE</name>
<dbReference type="OrthoDB" id="2535907at2759"/>
<comment type="caution">
    <text evidence="1">The sequence shown here is derived from an EMBL/GenBank/DDBJ whole genome shotgun (WGS) entry which is preliminary data.</text>
</comment>
<keyword evidence="2" id="KW-1185">Reference proteome</keyword>
<reference evidence="1 2" key="1">
    <citation type="submission" date="2016-06" db="EMBL/GenBank/DDBJ databases">
        <title>Evolution of pathogenesis and genome organization in the Tremellales.</title>
        <authorList>
            <person name="Cuomo C."/>
            <person name="Litvintseva A."/>
            <person name="Heitman J."/>
            <person name="Chen Y."/>
            <person name="Sun S."/>
            <person name="Springer D."/>
            <person name="Dromer F."/>
            <person name="Young S."/>
            <person name="Zeng Q."/>
            <person name="Chapman S."/>
            <person name="Gujja S."/>
            <person name="Saif S."/>
            <person name="Birren B."/>
        </authorList>
    </citation>
    <scope>NUCLEOTIDE SEQUENCE [LARGE SCALE GENOMIC DNA]</scope>
    <source>
        <strain evidence="1 2">CBS 6039</strain>
    </source>
</reference>
<dbReference type="EMBL" id="AWGJ01000008">
    <property type="protein sequence ID" value="ODN76916.1"/>
    <property type="molecule type" value="Genomic_DNA"/>
</dbReference>
<protein>
    <recommendedName>
        <fullName evidence="3">Mediator complex subunit 16</fullName>
    </recommendedName>
</protein>
<sequence>MPYSARPAAAIHPTTSTLIYNSPHGFLLSPLFSNAHPRPFPAPPLLSPPDHISSSPTGEWIIAYHPHPQHGGTLAIYPQSILSPNAARSSITPLATFQLSSKPLAISHLYPPRTHLSRARSLPLGPSPPAGHDTSRGPTFTILTAFQVLLVHPQAIPPGSLDVSSSWVMSCIQTSIWTMGFSQDGMTGPQESGTRIERGWMSLVAGSRGVWIGYEAEGKVGVVRADVNVNENGSYHLQTTRLASLPFVDRPLLEGAETSDCRSVLQDMVFVHIPRERRDVEQGVETGDVRMEDEESSLSTERAGVVLVYRDTVLDDIDSLSRTRLVTMVFERRLLQLAPGFSEMSDASTEVGDLWDWFTAPHPSRSVCSPACTTILFLHPLSSLPPYTIALAIISTPNGLSRVHLDLGSDQWNLLSEYRLGDLQSDDLILLPSQGVERGHLGLCAVVGRERLQLGAVRTLNDQTMIGDHKPGSMSREESQAVSAATSIILAERQGSDWSDVIRALTAIVDLSSQNSFVNDLLWRIYILSGEESAIDQMDILGRVQVALFSAFRDSRLALSADVLRLHVASELLDQCATFEEDGKITFDLDSIWPLISVLDWCLFLISSSMRQSLIFRASSSKHPTVSQNLIDHPHTSIFILFHPTLRSLVIRILSQLHQFCLFLATLGRPILQPEAGGTGGGRRRDPMATIVAREMTGDLATKWGVDLEGWGQALEKMGELDELSSVQTSLTSLSVTPIQEHLPAFLEALYDSSLLFTSAAAVNSRDEPMAFDALEWTLLPPVWNGEDKGTQKIIVRCNRCSSRTEALARSTRAQDALTSPWIRWKTASTVHCFCGGAWIRSEVVA</sequence>
<organism evidence="1 2">
    <name type="scientific">Cryptococcus amylolentus CBS 6039</name>
    <dbReference type="NCBI Taxonomy" id="1295533"/>
    <lineage>
        <taxon>Eukaryota</taxon>
        <taxon>Fungi</taxon>
        <taxon>Dikarya</taxon>
        <taxon>Basidiomycota</taxon>
        <taxon>Agaricomycotina</taxon>
        <taxon>Tremellomycetes</taxon>
        <taxon>Tremellales</taxon>
        <taxon>Cryptococcaceae</taxon>
        <taxon>Cryptococcus</taxon>
    </lineage>
</organism>
<evidence type="ECO:0008006" key="3">
    <source>
        <dbReference type="Google" id="ProtNLM"/>
    </source>
</evidence>
<evidence type="ECO:0000313" key="2">
    <source>
        <dbReference type="Proteomes" id="UP000094065"/>
    </source>
</evidence>
<dbReference type="AlphaFoldDB" id="A0A1E3HMH3"/>
<evidence type="ECO:0000313" key="1">
    <source>
        <dbReference type="EMBL" id="ODN76916.1"/>
    </source>
</evidence>
<dbReference type="GeneID" id="30156799"/>
<dbReference type="Proteomes" id="UP000094065">
    <property type="component" value="Unassembled WGS sequence"/>
</dbReference>
<dbReference type="STRING" id="1295533.A0A1E3HMH3"/>
<gene>
    <name evidence="1" type="ORF">L202_05490</name>
</gene>
<accession>A0A1E3HMH3</accession>